<keyword evidence="2" id="KW-0762">Sugar transport</keyword>
<evidence type="ECO:0000313" key="7">
    <source>
        <dbReference type="EMBL" id="GHC60249.1"/>
    </source>
</evidence>
<keyword evidence="4" id="KW-0547">Nucleotide-binding</keyword>
<dbReference type="PANTHER" id="PTHR43790:SF9">
    <property type="entry name" value="GALACTOFURANOSE TRANSPORTER ATP-BINDING PROTEIN YTFR"/>
    <property type="match status" value="1"/>
</dbReference>
<evidence type="ECO:0000256" key="4">
    <source>
        <dbReference type="ARBA" id="ARBA00022741"/>
    </source>
</evidence>
<comment type="caution">
    <text evidence="7">The sequence shown here is derived from an EMBL/GenBank/DDBJ whole genome shotgun (WGS) entry which is preliminary data.</text>
</comment>
<gene>
    <name evidence="7" type="ORF">GCM10007315_25270</name>
</gene>
<dbReference type="InterPro" id="IPR017871">
    <property type="entry name" value="ABC_transporter-like_CS"/>
</dbReference>
<dbReference type="InterPro" id="IPR003439">
    <property type="entry name" value="ABC_transporter-like_ATP-bd"/>
</dbReference>
<organism evidence="7 8">
    <name type="scientific">Neogemmobacter tilapiae</name>
    <dbReference type="NCBI Taxonomy" id="875041"/>
    <lineage>
        <taxon>Bacteria</taxon>
        <taxon>Pseudomonadati</taxon>
        <taxon>Pseudomonadota</taxon>
        <taxon>Alphaproteobacteria</taxon>
        <taxon>Rhodobacterales</taxon>
        <taxon>Paracoccaceae</taxon>
        <taxon>Neogemmobacter</taxon>
    </lineage>
</organism>
<dbReference type="PANTHER" id="PTHR43790">
    <property type="entry name" value="CARBOHYDRATE TRANSPORT ATP-BINDING PROTEIN MG119-RELATED"/>
    <property type="match status" value="1"/>
</dbReference>
<dbReference type="AlphaFoldDB" id="A0A918TTD1"/>
<dbReference type="PROSITE" id="PS50893">
    <property type="entry name" value="ABC_TRANSPORTER_2"/>
    <property type="match status" value="2"/>
</dbReference>
<sequence>MQAKDQPLLEMRGVSKSYGGVRALSEVNFSCHAGSTHGILGENGAGKSTLIKMIAGVLRPDAGEMFYRGQNVQFASAAEASAAGIVCMFQELSLIPDLSVADNICLLRPPRRFGLIDAKAQRQRAEALLARLHCEDLDPRALVRDLSLSRRQMVEIAKALAQEPQLLILDEATSALTRRDVETVYGLLGELRSQGVASLFISHRMAEVDALCDRLSVFRNGQHVESFAKGAKSEAEIVRLMIGRDVTAKFPPKADPVPRPVVMTVQDLSWEGRLKGLSFGLGKGEILGLGGLDGQGQKELLLALFGVLKAVRGRVEINGISGLPTSPYAAKTATTRLALVPEDRKSEGLMLALPIADNLVAAAMDRVARGGIIDRAALAATIAEGIARLQIKAGSPEDAVATLSGGNQQKVVIAKWLMIGPDIILLNDPTRGIDIGTKQEIYRMMRELADQGKSILFYSSDYAELSGCCDRVIVLYDGQVIRTLEGAAITDEALVSAALNIGQGAAA</sequence>
<dbReference type="SUPFAM" id="SSF52540">
    <property type="entry name" value="P-loop containing nucleoside triphosphate hydrolases"/>
    <property type="match status" value="2"/>
</dbReference>
<evidence type="ECO:0000256" key="2">
    <source>
        <dbReference type="ARBA" id="ARBA00022597"/>
    </source>
</evidence>
<keyword evidence="8" id="KW-1185">Reference proteome</keyword>
<evidence type="ECO:0000256" key="1">
    <source>
        <dbReference type="ARBA" id="ARBA00022448"/>
    </source>
</evidence>
<feature type="domain" description="ABC transporter" evidence="6">
    <location>
        <begin position="257"/>
        <end position="502"/>
    </location>
</feature>
<dbReference type="EMBL" id="BMYJ01000007">
    <property type="protein sequence ID" value="GHC60249.1"/>
    <property type="molecule type" value="Genomic_DNA"/>
</dbReference>
<dbReference type="CDD" id="cd03215">
    <property type="entry name" value="ABC_Carb_Monos_II"/>
    <property type="match status" value="1"/>
</dbReference>
<proteinExistence type="predicted"/>
<evidence type="ECO:0000256" key="5">
    <source>
        <dbReference type="ARBA" id="ARBA00022840"/>
    </source>
</evidence>
<dbReference type="CDD" id="cd03216">
    <property type="entry name" value="ABC_Carb_Monos_I"/>
    <property type="match status" value="1"/>
</dbReference>
<dbReference type="Gene3D" id="3.40.50.300">
    <property type="entry name" value="P-loop containing nucleotide triphosphate hydrolases"/>
    <property type="match status" value="2"/>
</dbReference>
<keyword evidence="3" id="KW-0677">Repeat</keyword>
<dbReference type="Proteomes" id="UP000638981">
    <property type="component" value="Unassembled WGS sequence"/>
</dbReference>
<dbReference type="GO" id="GO:0005524">
    <property type="term" value="F:ATP binding"/>
    <property type="evidence" value="ECO:0007669"/>
    <property type="project" value="UniProtKB-KW"/>
</dbReference>
<dbReference type="PROSITE" id="PS00211">
    <property type="entry name" value="ABC_TRANSPORTER_1"/>
    <property type="match status" value="1"/>
</dbReference>
<dbReference type="InterPro" id="IPR050107">
    <property type="entry name" value="ABC_carbohydrate_import_ATPase"/>
</dbReference>
<reference evidence="7" key="1">
    <citation type="journal article" date="2014" name="Int. J. Syst. Evol. Microbiol.">
        <title>Complete genome sequence of Corynebacterium casei LMG S-19264T (=DSM 44701T), isolated from a smear-ripened cheese.</title>
        <authorList>
            <consortium name="US DOE Joint Genome Institute (JGI-PGF)"/>
            <person name="Walter F."/>
            <person name="Albersmeier A."/>
            <person name="Kalinowski J."/>
            <person name="Ruckert C."/>
        </authorList>
    </citation>
    <scope>NUCLEOTIDE SEQUENCE</scope>
    <source>
        <strain evidence="7">KCTC 23310</strain>
    </source>
</reference>
<dbReference type="SMART" id="SM00382">
    <property type="entry name" value="AAA"/>
    <property type="match status" value="1"/>
</dbReference>
<keyword evidence="1" id="KW-0813">Transport</keyword>
<dbReference type="GO" id="GO:0016887">
    <property type="term" value="F:ATP hydrolysis activity"/>
    <property type="evidence" value="ECO:0007669"/>
    <property type="project" value="InterPro"/>
</dbReference>
<dbReference type="InterPro" id="IPR027417">
    <property type="entry name" value="P-loop_NTPase"/>
</dbReference>
<dbReference type="RefSeq" id="WP_189412041.1">
    <property type="nucleotide sequence ID" value="NZ_BMYJ01000007.1"/>
</dbReference>
<evidence type="ECO:0000313" key="8">
    <source>
        <dbReference type="Proteomes" id="UP000638981"/>
    </source>
</evidence>
<name>A0A918TTD1_9RHOB</name>
<evidence type="ECO:0000256" key="3">
    <source>
        <dbReference type="ARBA" id="ARBA00022737"/>
    </source>
</evidence>
<dbReference type="InterPro" id="IPR003593">
    <property type="entry name" value="AAA+_ATPase"/>
</dbReference>
<reference evidence="7" key="2">
    <citation type="submission" date="2020-09" db="EMBL/GenBank/DDBJ databases">
        <authorList>
            <person name="Sun Q."/>
            <person name="Kim S."/>
        </authorList>
    </citation>
    <scope>NUCLEOTIDE SEQUENCE</scope>
    <source>
        <strain evidence="7">KCTC 23310</strain>
    </source>
</reference>
<evidence type="ECO:0000259" key="6">
    <source>
        <dbReference type="PROSITE" id="PS50893"/>
    </source>
</evidence>
<accession>A0A918TTD1</accession>
<keyword evidence="5 7" id="KW-0067">ATP-binding</keyword>
<dbReference type="Pfam" id="PF00005">
    <property type="entry name" value="ABC_tran"/>
    <property type="match status" value="2"/>
</dbReference>
<feature type="domain" description="ABC transporter" evidence="6">
    <location>
        <begin position="9"/>
        <end position="245"/>
    </location>
</feature>
<protein>
    <submittedName>
        <fullName evidence="7">ABC transporter ATP-binding protein</fullName>
    </submittedName>
</protein>